<name>A0ABQ5QFD1_9BACT</name>
<dbReference type="SUPFAM" id="SSF56801">
    <property type="entry name" value="Acetyl-CoA synthetase-like"/>
    <property type="match status" value="1"/>
</dbReference>
<dbReference type="RefSeq" id="WP_285573100.1">
    <property type="nucleotide sequence ID" value="NZ_BSDE01000002.1"/>
</dbReference>
<accession>A0ABQ5QFD1</accession>
<protein>
    <submittedName>
        <fullName evidence="1">Uncharacterized protein</fullName>
    </submittedName>
</protein>
<evidence type="ECO:0000313" key="2">
    <source>
        <dbReference type="Proteomes" id="UP001165069"/>
    </source>
</evidence>
<gene>
    <name evidence="1" type="ORF">GETHLI_13770</name>
</gene>
<organism evidence="1 2">
    <name type="scientific">Geothrix limicola</name>
    <dbReference type="NCBI Taxonomy" id="2927978"/>
    <lineage>
        <taxon>Bacteria</taxon>
        <taxon>Pseudomonadati</taxon>
        <taxon>Acidobacteriota</taxon>
        <taxon>Holophagae</taxon>
        <taxon>Holophagales</taxon>
        <taxon>Holophagaceae</taxon>
        <taxon>Geothrix</taxon>
    </lineage>
</organism>
<dbReference type="InterPro" id="IPR042099">
    <property type="entry name" value="ANL_N_sf"/>
</dbReference>
<dbReference type="Gene3D" id="3.40.50.12780">
    <property type="entry name" value="N-terminal domain of ligase-like"/>
    <property type="match status" value="1"/>
</dbReference>
<reference evidence="1 2" key="1">
    <citation type="journal article" date="2023" name="Antonie Van Leeuwenhoek">
        <title>Mesoterricola silvestris gen. nov., sp. nov., Mesoterricola sediminis sp. nov., Geothrix oryzae sp. nov., Geothrix edaphica sp. nov., Geothrix rubra sp. nov., and Geothrix limicola sp. nov., six novel members of Acidobacteriota isolated from soils.</title>
        <authorList>
            <person name="Itoh H."/>
            <person name="Sugisawa Y."/>
            <person name="Mise K."/>
            <person name="Xu Z."/>
            <person name="Kuniyasu M."/>
            <person name="Ushijima N."/>
            <person name="Kawano K."/>
            <person name="Kobayashi E."/>
            <person name="Shiratori Y."/>
            <person name="Masuda Y."/>
            <person name="Senoo K."/>
        </authorList>
    </citation>
    <scope>NUCLEOTIDE SEQUENCE [LARGE SCALE GENOMIC DNA]</scope>
    <source>
        <strain evidence="1 2">Red804</strain>
    </source>
</reference>
<keyword evidence="2" id="KW-1185">Reference proteome</keyword>
<dbReference type="EMBL" id="BSDE01000002">
    <property type="protein sequence ID" value="GLH72875.1"/>
    <property type="molecule type" value="Genomic_DNA"/>
</dbReference>
<dbReference type="Proteomes" id="UP001165069">
    <property type="component" value="Unassembled WGS sequence"/>
</dbReference>
<evidence type="ECO:0000313" key="1">
    <source>
        <dbReference type="EMBL" id="GLH72875.1"/>
    </source>
</evidence>
<proteinExistence type="predicted"/>
<comment type="caution">
    <text evidence="1">The sequence shown here is derived from an EMBL/GenBank/DDBJ whole genome shotgun (WGS) entry which is preliminary data.</text>
</comment>
<sequence>MPSTLRDLLIQRAARLQDRPALTAPDWGTLSYAQLRNRAEGVALGLLSGEVPSALFSSTGTLWDWAAELAVAASGLAWDPAGAALHADILGGPRFNHDEGRGPYHRREQVVAAATPFTAGLDQGELMARLRRLNVQLGWDHTTRVDLPFARLGEAPLRAALWSALYAGAHAVLAVEAPTPTGLLGRFRKVAPAWDARPFEAFWET</sequence>